<organism evidence="1 2">
    <name type="scientific">Leptolyngbya boryana NIES-2135</name>
    <dbReference type="NCBI Taxonomy" id="1973484"/>
    <lineage>
        <taxon>Bacteria</taxon>
        <taxon>Bacillati</taxon>
        <taxon>Cyanobacteriota</taxon>
        <taxon>Cyanophyceae</taxon>
        <taxon>Leptolyngbyales</taxon>
        <taxon>Leptolyngbyaceae</taxon>
        <taxon>Leptolyngbya group</taxon>
        <taxon>Leptolyngbya</taxon>
    </lineage>
</organism>
<gene>
    <name evidence="1" type="ORF">NIES2135_53880</name>
</gene>
<reference evidence="1 2" key="1">
    <citation type="submission" date="2017-06" db="EMBL/GenBank/DDBJ databases">
        <title>Genome sequencing of cyanobaciteial culture collection at National Institute for Environmental Studies (NIES).</title>
        <authorList>
            <person name="Hirose Y."/>
            <person name="Shimura Y."/>
            <person name="Fujisawa T."/>
            <person name="Nakamura Y."/>
            <person name="Kawachi M."/>
        </authorList>
    </citation>
    <scope>NUCLEOTIDE SEQUENCE [LARGE SCALE GENOMIC DNA]</scope>
    <source>
        <strain evidence="1 2">NIES-2135</strain>
    </source>
</reference>
<dbReference type="AlphaFoldDB" id="A0A1Z4JP21"/>
<name>A0A1Z4JP21_LEPBY</name>
<accession>A0A1Z4JP21</accession>
<dbReference type="EMBL" id="AP018203">
    <property type="protein sequence ID" value="BAY58515.1"/>
    <property type="molecule type" value="Genomic_DNA"/>
</dbReference>
<sequence length="85" mass="9630">MTNEAMPLEAPIDMPETDAPKMEVVKFSVPAPLLEEARELAKAEGWKPAELDRIFWERGFAAYAEGSNKRGVNRNLRKQRSEESP</sequence>
<evidence type="ECO:0000313" key="1">
    <source>
        <dbReference type="EMBL" id="BAY58515.1"/>
    </source>
</evidence>
<protein>
    <submittedName>
        <fullName evidence="1">Uncharacterized protein</fullName>
    </submittedName>
</protein>
<keyword evidence="2" id="KW-1185">Reference proteome</keyword>
<dbReference type="Proteomes" id="UP000217895">
    <property type="component" value="Chromosome"/>
</dbReference>
<evidence type="ECO:0000313" key="2">
    <source>
        <dbReference type="Proteomes" id="UP000217895"/>
    </source>
</evidence>
<proteinExistence type="predicted"/>